<dbReference type="RefSeq" id="WP_063873144.1">
    <property type="nucleotide sequence ID" value="NZ_CAWMRI010000177.1"/>
</dbReference>
<dbReference type="EMBL" id="LWAJ01000177">
    <property type="protein sequence ID" value="KZL49347.1"/>
    <property type="molecule type" value="Genomic_DNA"/>
</dbReference>
<evidence type="ECO:0000313" key="2">
    <source>
        <dbReference type="Proteomes" id="UP000076555"/>
    </source>
</evidence>
<accession>A0A166J850</accession>
<reference evidence="1 2" key="1">
    <citation type="submission" date="2016-04" db="EMBL/GenBank/DDBJ databases">
        <title>Draft Genome Assembly of the Bloom-forming Cyanobacterium Nodularia spumigena Strain CENA596 in Shrimp Production Ponds.</title>
        <authorList>
            <person name="Popin R.V."/>
            <person name="Rigonato J."/>
            <person name="Abreu V.A."/>
            <person name="Andreote A.P."/>
            <person name="Silveira S.B."/>
            <person name="Odebrecht C."/>
            <person name="Fiore M.F."/>
        </authorList>
    </citation>
    <scope>NUCLEOTIDE SEQUENCE [LARGE SCALE GENOMIC DNA]</scope>
    <source>
        <strain evidence="1 2">CENA596</strain>
    </source>
</reference>
<dbReference type="Proteomes" id="UP000076555">
    <property type="component" value="Unassembled WGS sequence"/>
</dbReference>
<organism evidence="1 2">
    <name type="scientific">Nodularia spumigena CENA596</name>
    <dbReference type="NCBI Taxonomy" id="1819295"/>
    <lineage>
        <taxon>Bacteria</taxon>
        <taxon>Bacillati</taxon>
        <taxon>Cyanobacteriota</taxon>
        <taxon>Cyanophyceae</taxon>
        <taxon>Nostocales</taxon>
        <taxon>Nodulariaceae</taxon>
        <taxon>Nodularia</taxon>
    </lineage>
</organism>
<sequence length="98" mass="11316">MLQIEFKNGWRLHSKQVSTLLGLDHSTIKATIQKHYNSFDSFGWGIWGSQGDYWLEQCHVDLLVILLFKGEAAKVLLGKVHSEFTEFKTHQLKSGWLI</sequence>
<gene>
    <name evidence="1" type="ORF">A2T98_13085</name>
</gene>
<dbReference type="AlphaFoldDB" id="A0A166J850"/>
<comment type="caution">
    <text evidence="1">The sequence shown here is derived from an EMBL/GenBank/DDBJ whole genome shotgun (WGS) entry which is preliminary data.</text>
</comment>
<evidence type="ECO:0000313" key="1">
    <source>
        <dbReference type="EMBL" id="KZL49347.1"/>
    </source>
</evidence>
<protein>
    <submittedName>
        <fullName evidence="1">Uncharacterized protein</fullName>
    </submittedName>
</protein>
<proteinExistence type="predicted"/>
<name>A0A166J850_NODSP</name>